<evidence type="ECO:0000313" key="6">
    <source>
        <dbReference type="Proteomes" id="UP000219994"/>
    </source>
</evidence>
<evidence type="ECO:0000256" key="2">
    <source>
        <dbReference type="ARBA" id="ARBA00023125"/>
    </source>
</evidence>
<feature type="domain" description="HTH gntR-type" evidence="4">
    <location>
        <begin position="1"/>
        <end position="54"/>
    </location>
</feature>
<dbReference type="InterPro" id="IPR011663">
    <property type="entry name" value="UTRA"/>
</dbReference>
<reference evidence="6" key="1">
    <citation type="submission" date="2017-03" db="EMBL/GenBank/DDBJ databases">
        <authorList>
            <person name="Lund M.B."/>
        </authorList>
    </citation>
    <scope>NUCLEOTIDE SEQUENCE [LARGE SCALE GENOMIC DNA]</scope>
</reference>
<dbReference type="InterPro" id="IPR000524">
    <property type="entry name" value="Tscrpt_reg_HTH_GntR"/>
</dbReference>
<dbReference type="SMART" id="SM00866">
    <property type="entry name" value="UTRA"/>
    <property type="match status" value="1"/>
</dbReference>
<evidence type="ECO:0000256" key="1">
    <source>
        <dbReference type="ARBA" id="ARBA00023015"/>
    </source>
</evidence>
<dbReference type="InterPro" id="IPR036388">
    <property type="entry name" value="WH-like_DNA-bd_sf"/>
</dbReference>
<dbReference type="Proteomes" id="UP000219994">
    <property type="component" value="Unassembled WGS sequence"/>
</dbReference>
<keyword evidence="1" id="KW-0805">Transcription regulation</keyword>
<dbReference type="GO" id="GO:0003677">
    <property type="term" value="F:DNA binding"/>
    <property type="evidence" value="ECO:0007669"/>
    <property type="project" value="UniProtKB-KW"/>
</dbReference>
<evidence type="ECO:0000313" key="5">
    <source>
        <dbReference type="EMBL" id="PDQ35907.1"/>
    </source>
</evidence>
<evidence type="ECO:0000259" key="4">
    <source>
        <dbReference type="PROSITE" id="PS50949"/>
    </source>
</evidence>
<keyword evidence="3" id="KW-0804">Transcription</keyword>
<sequence length="229" mass="25255">MVSELRAGTRLPSERDLATEWAVARMTLRAAIDVLVSEGLLERRHGSGTYVAFSPVLRMLGLTSFSQDMRSRGLVPSSRVLEFRTFEANHTLTEQLQIPAGSPVFAITRLRLGGGEPMAIENVRIPVAYAPRLRATDLEGSLYEVLAARYKIVASAASVLIEPTLADERSCAILNIDGRQACLRLRMVDADRTGRVVMVATCLYRGDRYQLRAEVTDNHATLNRAQVPS</sequence>
<dbReference type="SMART" id="SM00345">
    <property type="entry name" value="HTH_GNTR"/>
    <property type="match status" value="1"/>
</dbReference>
<dbReference type="PANTHER" id="PTHR44846:SF1">
    <property type="entry name" value="MANNOSYL-D-GLYCERATE TRANSPORT_METABOLISM SYSTEM REPRESSOR MNGR-RELATED"/>
    <property type="match status" value="1"/>
</dbReference>
<dbReference type="GO" id="GO:0003700">
    <property type="term" value="F:DNA-binding transcription factor activity"/>
    <property type="evidence" value="ECO:0007669"/>
    <property type="project" value="InterPro"/>
</dbReference>
<dbReference type="GO" id="GO:0045892">
    <property type="term" value="P:negative regulation of DNA-templated transcription"/>
    <property type="evidence" value="ECO:0007669"/>
    <property type="project" value="TreeGrafter"/>
</dbReference>
<dbReference type="Gene3D" id="3.40.1410.10">
    <property type="entry name" value="Chorismate lyase-like"/>
    <property type="match status" value="1"/>
</dbReference>
<gene>
    <name evidence="5" type="ORF">B5766_03690</name>
</gene>
<name>A0A2A6FT97_9MICO</name>
<dbReference type="EMBL" id="NAEP01000025">
    <property type="protein sequence ID" value="PDQ35907.1"/>
    <property type="molecule type" value="Genomic_DNA"/>
</dbReference>
<dbReference type="Gene3D" id="1.10.10.10">
    <property type="entry name" value="Winged helix-like DNA-binding domain superfamily/Winged helix DNA-binding domain"/>
    <property type="match status" value="1"/>
</dbReference>
<dbReference type="SUPFAM" id="SSF64288">
    <property type="entry name" value="Chorismate lyase-like"/>
    <property type="match status" value="1"/>
</dbReference>
<dbReference type="InterPro" id="IPR028978">
    <property type="entry name" value="Chorismate_lyase_/UTRA_dom_sf"/>
</dbReference>
<protein>
    <submittedName>
        <fullName evidence="5">GntR family transcriptional regulator</fullName>
    </submittedName>
</protein>
<dbReference type="Pfam" id="PF07702">
    <property type="entry name" value="UTRA"/>
    <property type="match status" value="1"/>
</dbReference>
<comment type="caution">
    <text evidence="5">The sequence shown here is derived from an EMBL/GenBank/DDBJ whole genome shotgun (WGS) entry which is preliminary data.</text>
</comment>
<dbReference type="PROSITE" id="PS50949">
    <property type="entry name" value="HTH_GNTR"/>
    <property type="match status" value="1"/>
</dbReference>
<dbReference type="AlphaFoldDB" id="A0A2A6FT97"/>
<dbReference type="CDD" id="cd07377">
    <property type="entry name" value="WHTH_GntR"/>
    <property type="match status" value="1"/>
</dbReference>
<proteinExistence type="predicted"/>
<dbReference type="Pfam" id="PF00392">
    <property type="entry name" value="GntR"/>
    <property type="match status" value="1"/>
</dbReference>
<dbReference type="InterPro" id="IPR036390">
    <property type="entry name" value="WH_DNA-bd_sf"/>
</dbReference>
<dbReference type="InterPro" id="IPR050679">
    <property type="entry name" value="Bact_HTH_transcr_reg"/>
</dbReference>
<dbReference type="SUPFAM" id="SSF46785">
    <property type="entry name" value="Winged helix' DNA-binding domain"/>
    <property type="match status" value="1"/>
</dbReference>
<organism evidence="5 6">
    <name type="scientific">Candidatus Lumbricidiphila eiseniae</name>
    <dbReference type="NCBI Taxonomy" id="1969409"/>
    <lineage>
        <taxon>Bacteria</taxon>
        <taxon>Bacillati</taxon>
        <taxon>Actinomycetota</taxon>
        <taxon>Actinomycetes</taxon>
        <taxon>Micrococcales</taxon>
        <taxon>Microbacteriaceae</taxon>
        <taxon>Candidatus Lumbricidiphila</taxon>
    </lineage>
</organism>
<dbReference type="PANTHER" id="PTHR44846">
    <property type="entry name" value="MANNOSYL-D-GLYCERATE TRANSPORT/METABOLISM SYSTEM REPRESSOR MNGR-RELATED"/>
    <property type="match status" value="1"/>
</dbReference>
<accession>A0A2A6FT97</accession>
<evidence type="ECO:0000256" key="3">
    <source>
        <dbReference type="ARBA" id="ARBA00023163"/>
    </source>
</evidence>
<dbReference type="PRINTS" id="PR00035">
    <property type="entry name" value="HTHGNTR"/>
</dbReference>
<keyword evidence="2" id="KW-0238">DNA-binding</keyword>